<name>A0ABW0C634_9FLAO</name>
<proteinExistence type="predicted"/>
<comment type="caution">
    <text evidence="2">The sequence shown here is derived from an EMBL/GenBank/DDBJ whole genome shotgun (WGS) entry which is preliminary data.</text>
</comment>
<feature type="transmembrane region" description="Helical" evidence="1">
    <location>
        <begin position="54"/>
        <end position="78"/>
    </location>
</feature>
<feature type="transmembrane region" description="Helical" evidence="1">
    <location>
        <begin position="85"/>
        <end position="104"/>
    </location>
</feature>
<dbReference type="Proteomes" id="UP001596162">
    <property type="component" value="Unassembled WGS sequence"/>
</dbReference>
<gene>
    <name evidence="2" type="ORF">ACFPH8_07230</name>
</gene>
<feature type="transmembrane region" description="Helical" evidence="1">
    <location>
        <begin position="12"/>
        <end position="34"/>
    </location>
</feature>
<evidence type="ECO:0000313" key="2">
    <source>
        <dbReference type="EMBL" id="MFC5195120.1"/>
    </source>
</evidence>
<organism evidence="2 3">
    <name type="scientific">Bizionia hallyeonensis</name>
    <dbReference type="NCBI Taxonomy" id="1123757"/>
    <lineage>
        <taxon>Bacteria</taxon>
        <taxon>Pseudomonadati</taxon>
        <taxon>Bacteroidota</taxon>
        <taxon>Flavobacteriia</taxon>
        <taxon>Flavobacteriales</taxon>
        <taxon>Flavobacteriaceae</taxon>
        <taxon>Bizionia</taxon>
    </lineage>
</organism>
<keyword evidence="3" id="KW-1185">Reference proteome</keyword>
<evidence type="ECO:0008006" key="4">
    <source>
        <dbReference type="Google" id="ProtNLM"/>
    </source>
</evidence>
<dbReference type="RefSeq" id="WP_376859714.1">
    <property type="nucleotide sequence ID" value="NZ_JBHSLA010000002.1"/>
</dbReference>
<accession>A0ABW0C634</accession>
<evidence type="ECO:0000313" key="3">
    <source>
        <dbReference type="Proteomes" id="UP001596162"/>
    </source>
</evidence>
<dbReference type="EMBL" id="JBHSLA010000002">
    <property type="protein sequence ID" value="MFC5195120.1"/>
    <property type="molecule type" value="Genomic_DNA"/>
</dbReference>
<sequence>MSTIQKPPKSFWIISILALIWNLMGVSAYLTHAFMTEDALQKLPEAEQTLYADLPAWVTAAFAIAVFGGTFGAIGLLLRKKWARIVFLISLIGIIIQMSHNFFISNNMEVYGPGALIMPIMVLVIGVYLIMFSKSAIAKGWIS</sequence>
<keyword evidence="1" id="KW-1133">Transmembrane helix</keyword>
<keyword evidence="1" id="KW-0812">Transmembrane</keyword>
<feature type="transmembrane region" description="Helical" evidence="1">
    <location>
        <begin position="110"/>
        <end position="131"/>
    </location>
</feature>
<evidence type="ECO:0000256" key="1">
    <source>
        <dbReference type="SAM" id="Phobius"/>
    </source>
</evidence>
<reference evidence="3" key="1">
    <citation type="journal article" date="2019" name="Int. J. Syst. Evol. Microbiol.">
        <title>The Global Catalogue of Microorganisms (GCM) 10K type strain sequencing project: providing services to taxonomists for standard genome sequencing and annotation.</title>
        <authorList>
            <consortium name="The Broad Institute Genomics Platform"/>
            <consortium name="The Broad Institute Genome Sequencing Center for Infectious Disease"/>
            <person name="Wu L."/>
            <person name="Ma J."/>
        </authorList>
    </citation>
    <scope>NUCLEOTIDE SEQUENCE [LARGE SCALE GENOMIC DNA]</scope>
    <source>
        <strain evidence="3">JCM 17978</strain>
    </source>
</reference>
<keyword evidence="1" id="KW-0472">Membrane</keyword>
<protein>
    <recommendedName>
        <fullName evidence="4">Sugar transporter</fullName>
    </recommendedName>
</protein>